<proteinExistence type="predicted"/>
<dbReference type="InterPro" id="IPR027483">
    <property type="entry name" value="PInositol-4-P-4/5-kinase_C_sf"/>
</dbReference>
<dbReference type="InterPro" id="IPR027484">
    <property type="entry name" value="PInositol-4-P-5-kinase_N"/>
</dbReference>
<name>A0A367XNP0_9ASCO</name>
<evidence type="ECO:0000256" key="1">
    <source>
        <dbReference type="PROSITE-ProRule" id="PRU00781"/>
    </source>
</evidence>
<evidence type="ECO:0000313" key="4">
    <source>
        <dbReference type="Proteomes" id="UP000253472"/>
    </source>
</evidence>
<dbReference type="CDD" id="cd00139">
    <property type="entry name" value="PIPKc"/>
    <property type="match status" value="1"/>
</dbReference>
<accession>A0A367XNP0</accession>
<dbReference type="SUPFAM" id="SSF56104">
    <property type="entry name" value="SAICAR synthase-like"/>
    <property type="match status" value="1"/>
</dbReference>
<dbReference type="AlphaFoldDB" id="A0A367XNP0"/>
<keyword evidence="1" id="KW-0067">ATP-binding</keyword>
<dbReference type="PANTHER" id="PTHR23086">
    <property type="entry name" value="PHOSPHATIDYLINOSITOL-4-PHOSPHATE 5-KINASE"/>
    <property type="match status" value="1"/>
</dbReference>
<dbReference type="GO" id="GO:0016308">
    <property type="term" value="F:1-phosphatidylinositol-4-phosphate 5-kinase activity"/>
    <property type="evidence" value="ECO:0007669"/>
    <property type="project" value="TreeGrafter"/>
</dbReference>
<dbReference type="InterPro" id="IPR002498">
    <property type="entry name" value="PInositol-4-P-4/5-kinase_core"/>
</dbReference>
<dbReference type="OrthoDB" id="20783at2759"/>
<evidence type="ECO:0000259" key="2">
    <source>
        <dbReference type="PROSITE" id="PS51455"/>
    </source>
</evidence>
<dbReference type="SMART" id="SM00330">
    <property type="entry name" value="PIPKc"/>
    <property type="match status" value="1"/>
</dbReference>
<dbReference type="EMBL" id="QLNQ01000030">
    <property type="protein sequence ID" value="RCK55178.1"/>
    <property type="molecule type" value="Genomic_DNA"/>
</dbReference>
<protein>
    <submittedName>
        <fullName evidence="3">Putative phosphatidylinositol 4-phosphate 5-kinase MSS4</fullName>
    </submittedName>
</protein>
<sequence length="327" mass="37860">MEEAYITETHILFLLERGIAMSLKHRGPPPTFEQLCEDDYNEKQIFCVNEMSNNVSVNFEFVSYSPRVFDELRCLNDVNDEFYPGLTDDKIPYIEFASPGKSGAVFYRKGPYLFKIVLDAELNKLTSILKNYSEYLHKYPFSMLPHYYGAYTIKVAGTKLTNFVVTNYLFYKAQLSRIYDLKGSLVGRHVPIKYPGNEREALRDCDFLREEGGIHTEDPKHRETVLNMIRMDTKFLMNHNLMDYSLAVGIGPPSGAPDTDDMKCWSFVDCVGERYYIGLVDCLTDYTAAKKGETFWNAMRFKKHTSLALPPVDYRTRFITFLRGIIR</sequence>
<dbReference type="PROSITE" id="PS51455">
    <property type="entry name" value="PIPK"/>
    <property type="match status" value="1"/>
</dbReference>
<reference evidence="3 4" key="1">
    <citation type="submission" date="2018-06" db="EMBL/GenBank/DDBJ databases">
        <title>Whole genome sequencing of Candida tropicalis (genome annotated by CSBL at Korea University).</title>
        <authorList>
            <person name="Ahn J."/>
        </authorList>
    </citation>
    <scope>NUCLEOTIDE SEQUENCE [LARGE SCALE GENOMIC DNA]</scope>
    <source>
        <strain evidence="3 4">ATCC 20962</strain>
    </source>
</reference>
<keyword evidence="1 3" id="KW-0418">Kinase</keyword>
<dbReference type="Gene3D" id="3.30.800.10">
    <property type="entry name" value="Phosphatidylinositol Phosphate Kinase II Beta"/>
    <property type="match status" value="1"/>
</dbReference>
<comment type="caution">
    <text evidence="3">The sequence shown here is derived from an EMBL/GenBank/DDBJ whole genome shotgun (WGS) entry which is preliminary data.</text>
</comment>
<keyword evidence="1" id="KW-0547">Nucleotide-binding</keyword>
<keyword evidence="4" id="KW-1185">Reference proteome</keyword>
<dbReference type="GO" id="GO:0005886">
    <property type="term" value="C:plasma membrane"/>
    <property type="evidence" value="ECO:0007669"/>
    <property type="project" value="TreeGrafter"/>
</dbReference>
<dbReference type="STRING" id="5486.A0A367XNP0"/>
<feature type="domain" description="PIPK" evidence="2">
    <location>
        <begin position="1"/>
        <end position="326"/>
    </location>
</feature>
<dbReference type="Pfam" id="PF01504">
    <property type="entry name" value="PIP5K"/>
    <property type="match status" value="2"/>
</dbReference>
<evidence type="ECO:0000313" key="3">
    <source>
        <dbReference type="EMBL" id="RCK55178.1"/>
    </source>
</evidence>
<dbReference type="Gene3D" id="3.30.810.10">
    <property type="entry name" value="2-Layer Sandwich"/>
    <property type="match status" value="1"/>
</dbReference>
<organism evidence="3 4">
    <name type="scientific">Candida viswanathii</name>
    <dbReference type="NCBI Taxonomy" id="5486"/>
    <lineage>
        <taxon>Eukaryota</taxon>
        <taxon>Fungi</taxon>
        <taxon>Dikarya</taxon>
        <taxon>Ascomycota</taxon>
        <taxon>Saccharomycotina</taxon>
        <taxon>Pichiomycetes</taxon>
        <taxon>Debaryomycetaceae</taxon>
        <taxon>Candida/Lodderomyces clade</taxon>
        <taxon>Candida</taxon>
    </lineage>
</organism>
<keyword evidence="1" id="KW-0808">Transferase</keyword>
<dbReference type="PANTHER" id="PTHR23086:SF8">
    <property type="entry name" value="PHOSPHATIDYLINOSITOL 5-PHOSPHATE 4-KINASE, ISOFORM A"/>
    <property type="match status" value="1"/>
</dbReference>
<dbReference type="InterPro" id="IPR023610">
    <property type="entry name" value="PInositol-4/5-P-5/4-kinase"/>
</dbReference>
<dbReference type="Proteomes" id="UP000253472">
    <property type="component" value="Unassembled WGS sequence"/>
</dbReference>
<gene>
    <name evidence="3" type="primary">MSS4_2</name>
    <name evidence="3" type="ORF">Cantr_04736</name>
</gene>
<dbReference type="GO" id="GO:0046854">
    <property type="term" value="P:phosphatidylinositol phosphate biosynthetic process"/>
    <property type="evidence" value="ECO:0007669"/>
    <property type="project" value="TreeGrafter"/>
</dbReference>
<dbReference type="GO" id="GO:0005524">
    <property type="term" value="F:ATP binding"/>
    <property type="evidence" value="ECO:0007669"/>
    <property type="project" value="UniProtKB-UniRule"/>
</dbReference>